<comment type="caution">
    <text evidence="9">Lacks conserved residue(s) required for the propagation of feature annotation.</text>
</comment>
<keyword evidence="3 9" id="KW-0328">Glycosyltransferase</keyword>
<feature type="binding site" evidence="9">
    <location>
        <begin position="89"/>
        <end position="92"/>
    </location>
    <ligand>
        <name>5-phospho-alpha-D-ribose 1-diphosphate</name>
        <dbReference type="ChEBI" id="CHEBI:58017"/>
    </ligand>
</feature>
<dbReference type="SUPFAM" id="SSF47648">
    <property type="entry name" value="Nucleoside phosphorylase/phosphoribosyltransferase N-terminal domain"/>
    <property type="match status" value="1"/>
</dbReference>
<feature type="binding site" evidence="9">
    <location>
        <begin position="107"/>
        <end position="115"/>
    </location>
    <ligand>
        <name>5-phospho-alpha-D-ribose 1-diphosphate</name>
        <dbReference type="ChEBI" id="CHEBI:58017"/>
    </ligand>
</feature>
<comment type="pathway">
    <text evidence="1 9">Amino-acid biosynthesis; L-tryptophan biosynthesis; L-tryptophan from chorismate: step 2/5.</text>
</comment>
<feature type="binding site" evidence="9">
    <location>
        <position position="91"/>
    </location>
    <ligand>
        <name>Mg(2+)</name>
        <dbReference type="ChEBI" id="CHEBI:18420"/>
        <label>1</label>
    </ligand>
</feature>
<comment type="similarity">
    <text evidence="9">Belongs to the anthranilate phosphoribosyltransferase family.</text>
</comment>
<dbReference type="STRING" id="1123402.SAMN02583745_01290"/>
<feature type="binding site" evidence="9">
    <location>
        <position position="110"/>
    </location>
    <ligand>
        <name>anthranilate</name>
        <dbReference type="ChEBI" id="CHEBI:16567"/>
        <label>1</label>
    </ligand>
</feature>
<feature type="binding site" evidence="9">
    <location>
        <position position="224"/>
    </location>
    <ligand>
        <name>Mg(2+)</name>
        <dbReference type="ChEBI" id="CHEBI:18420"/>
        <label>1</label>
    </ligand>
</feature>
<comment type="function">
    <text evidence="9">Catalyzes the transfer of the phosphoribosyl group of 5-phosphorylribose-1-pyrophosphate (PRPP) to anthranilate to yield N-(5'-phosphoribosyl)-anthranilate (PRA).</text>
</comment>
<feature type="domain" description="Glycosyl transferase family 3" evidence="10">
    <location>
        <begin position="74"/>
        <end position="321"/>
    </location>
</feature>
<evidence type="ECO:0000313" key="13">
    <source>
        <dbReference type="Proteomes" id="UP000242642"/>
    </source>
</evidence>
<dbReference type="OrthoDB" id="9806430at2"/>
<evidence type="ECO:0000259" key="10">
    <source>
        <dbReference type="Pfam" id="PF00591"/>
    </source>
</evidence>
<feature type="binding site" evidence="9">
    <location>
        <position position="165"/>
    </location>
    <ligand>
        <name>anthranilate</name>
        <dbReference type="ChEBI" id="CHEBI:16567"/>
        <label>2</label>
    </ligand>
</feature>
<evidence type="ECO:0000256" key="5">
    <source>
        <dbReference type="ARBA" id="ARBA00022822"/>
    </source>
</evidence>
<keyword evidence="6 9" id="KW-0057">Aromatic amino acid biosynthesis</keyword>
<dbReference type="InterPro" id="IPR005940">
    <property type="entry name" value="Anthranilate_Pribosyl_Tfrase"/>
</dbReference>
<organism evidence="12 13">
    <name type="scientific">Thorsellia anophelis DSM 18579</name>
    <dbReference type="NCBI Taxonomy" id="1123402"/>
    <lineage>
        <taxon>Bacteria</taxon>
        <taxon>Pseudomonadati</taxon>
        <taxon>Pseudomonadota</taxon>
        <taxon>Gammaproteobacteria</taxon>
        <taxon>Enterobacterales</taxon>
        <taxon>Thorselliaceae</taxon>
        <taxon>Thorsellia</taxon>
    </lineage>
</organism>
<dbReference type="Gene3D" id="3.40.1030.10">
    <property type="entry name" value="Nucleoside phosphorylase/phosphoribosyltransferase catalytic domain"/>
    <property type="match status" value="1"/>
</dbReference>
<dbReference type="NCBIfam" id="TIGR01245">
    <property type="entry name" value="trpD"/>
    <property type="match status" value="1"/>
</dbReference>
<comment type="catalytic activity">
    <reaction evidence="7 9">
        <text>N-(5-phospho-beta-D-ribosyl)anthranilate + diphosphate = 5-phospho-alpha-D-ribose 1-diphosphate + anthranilate</text>
        <dbReference type="Rhea" id="RHEA:11768"/>
        <dbReference type="ChEBI" id="CHEBI:16567"/>
        <dbReference type="ChEBI" id="CHEBI:18277"/>
        <dbReference type="ChEBI" id="CHEBI:33019"/>
        <dbReference type="ChEBI" id="CHEBI:58017"/>
        <dbReference type="EC" id="2.4.2.18"/>
    </reaction>
</comment>
<dbReference type="SUPFAM" id="SSF52418">
    <property type="entry name" value="Nucleoside phosphorylase/phosphoribosyltransferase catalytic domain"/>
    <property type="match status" value="1"/>
</dbReference>
<keyword evidence="2 9" id="KW-0028">Amino-acid biosynthesis</keyword>
<evidence type="ECO:0000259" key="11">
    <source>
        <dbReference type="Pfam" id="PF02885"/>
    </source>
</evidence>
<dbReference type="EC" id="2.4.2.18" evidence="9"/>
<dbReference type="Pfam" id="PF02885">
    <property type="entry name" value="Glycos_trans_3N"/>
    <property type="match status" value="1"/>
</dbReference>
<protein>
    <recommendedName>
        <fullName evidence="9">Anthranilate phosphoribosyltransferase</fullName>
        <ecNumber evidence="9">2.4.2.18</ecNumber>
    </recommendedName>
</protein>
<keyword evidence="5 9" id="KW-0822">Tryptophan biosynthesis</keyword>
<feature type="binding site" evidence="9">
    <location>
        <position position="87"/>
    </location>
    <ligand>
        <name>5-phospho-alpha-D-ribose 1-diphosphate</name>
        <dbReference type="ChEBI" id="CHEBI:58017"/>
    </ligand>
</feature>
<dbReference type="InterPro" id="IPR017459">
    <property type="entry name" value="Glycosyl_Trfase_fam3_N_dom"/>
</dbReference>
<keyword evidence="9" id="KW-0460">Magnesium</keyword>
<feature type="binding site" evidence="9">
    <location>
        <position position="224"/>
    </location>
    <ligand>
        <name>Mg(2+)</name>
        <dbReference type="ChEBI" id="CHEBI:18420"/>
        <label>2</label>
    </ligand>
</feature>
<dbReference type="PANTHER" id="PTHR43285">
    <property type="entry name" value="ANTHRANILATE PHOSPHORIBOSYLTRANSFERASE"/>
    <property type="match status" value="1"/>
</dbReference>
<accession>A0A1I0BLW4</accession>
<name>A0A1I0BLW4_9GAMM</name>
<dbReference type="GO" id="GO:0000287">
    <property type="term" value="F:magnesium ion binding"/>
    <property type="evidence" value="ECO:0007669"/>
    <property type="project" value="UniProtKB-UniRule"/>
</dbReference>
<dbReference type="HAMAP" id="MF_00211">
    <property type="entry name" value="TrpD"/>
    <property type="match status" value="1"/>
</dbReference>
<dbReference type="RefSeq" id="WP_093318770.1">
    <property type="nucleotide sequence ID" value="NZ_FOHV01000008.1"/>
</dbReference>
<dbReference type="GO" id="GO:0005829">
    <property type="term" value="C:cytosol"/>
    <property type="evidence" value="ECO:0007669"/>
    <property type="project" value="TreeGrafter"/>
</dbReference>
<feature type="binding site" evidence="9">
    <location>
        <position position="223"/>
    </location>
    <ligand>
        <name>Mg(2+)</name>
        <dbReference type="ChEBI" id="CHEBI:18420"/>
        <label>2</label>
    </ligand>
</feature>
<sequence length="333" mass="35639">MQTLLNKLYTGQALNQLETKSLFIEIIKGNLDQAQLAGALIGMKVRGETPAEIAGAAEALLSDAKVFPSPDYLFADIVGTGGDGSDSINISTASAFVAAACGLKIAKHGNKSVSSQSGSSDLLAAFGVDLNMPPDISRKALDTLNVCFLFAPLYHTGFKHAMPVRQLLKTRTIFNVLGPLINPAHPPLALVGVYSEHLIKPMAEALLALNYQRAMVVHGNGMDEVTIDGPTHVAELNNGKIIEYMVTPDDFGLPTYSQNMLKGGDPTLNRSLITQLLQGHGEKAHNAAVAINVAMLMRLFGHENLSENTRIILDVIESGKAFNIVTQLSQLQK</sequence>
<dbReference type="InterPro" id="IPR000312">
    <property type="entry name" value="Glycosyl_Trfase_fam3"/>
</dbReference>
<evidence type="ECO:0000256" key="7">
    <source>
        <dbReference type="ARBA" id="ARBA00052328"/>
    </source>
</evidence>
<comment type="cofactor">
    <cofactor evidence="9">
        <name>Mg(2+)</name>
        <dbReference type="ChEBI" id="CHEBI:18420"/>
    </cofactor>
    <text evidence="9">Binds 2 magnesium ions per monomer.</text>
</comment>
<evidence type="ECO:0000256" key="2">
    <source>
        <dbReference type="ARBA" id="ARBA00022605"/>
    </source>
</evidence>
<evidence type="ECO:0000256" key="3">
    <source>
        <dbReference type="ARBA" id="ARBA00022676"/>
    </source>
</evidence>
<dbReference type="Gene3D" id="1.20.970.10">
    <property type="entry name" value="Transferase, Pyrimidine Nucleoside Phosphorylase, Chain C"/>
    <property type="match status" value="1"/>
</dbReference>
<dbReference type="FunFam" id="3.40.1030.10:FF:000002">
    <property type="entry name" value="Anthranilate phosphoribosyltransferase"/>
    <property type="match status" value="1"/>
</dbReference>
<dbReference type="Pfam" id="PF00591">
    <property type="entry name" value="Glycos_transf_3"/>
    <property type="match status" value="1"/>
</dbReference>
<feature type="binding site" evidence="9">
    <location>
        <position position="79"/>
    </location>
    <ligand>
        <name>anthranilate</name>
        <dbReference type="ChEBI" id="CHEBI:16567"/>
        <label>1</label>
    </ligand>
</feature>
<dbReference type="InterPro" id="IPR036320">
    <property type="entry name" value="Glycosyl_Trfase_fam3_N_dom_sf"/>
</dbReference>
<dbReference type="EMBL" id="FOHV01000008">
    <property type="protein sequence ID" value="SET07264.1"/>
    <property type="molecule type" value="Genomic_DNA"/>
</dbReference>
<dbReference type="GO" id="GO:0000162">
    <property type="term" value="P:L-tryptophan biosynthetic process"/>
    <property type="evidence" value="ECO:0007669"/>
    <property type="project" value="UniProtKB-UniRule"/>
</dbReference>
<feature type="binding site" evidence="9">
    <location>
        <begin position="82"/>
        <end position="83"/>
    </location>
    <ligand>
        <name>5-phospho-alpha-D-ribose 1-diphosphate</name>
        <dbReference type="ChEBI" id="CHEBI:58017"/>
    </ligand>
</feature>
<evidence type="ECO:0000256" key="8">
    <source>
        <dbReference type="ARBA" id="ARBA00061188"/>
    </source>
</evidence>
<evidence type="ECO:0000256" key="4">
    <source>
        <dbReference type="ARBA" id="ARBA00022679"/>
    </source>
</evidence>
<dbReference type="PANTHER" id="PTHR43285:SF2">
    <property type="entry name" value="ANTHRANILATE PHOSPHORIBOSYLTRANSFERASE"/>
    <property type="match status" value="1"/>
</dbReference>
<dbReference type="AlphaFoldDB" id="A0A1I0BLW4"/>
<dbReference type="InterPro" id="IPR035902">
    <property type="entry name" value="Nuc_phospho_transferase"/>
</dbReference>
<dbReference type="UniPathway" id="UPA00035">
    <property type="reaction ID" value="UER00041"/>
</dbReference>
<gene>
    <name evidence="9" type="primary">trpD</name>
    <name evidence="12" type="ORF">SAMN02583745_01290</name>
</gene>
<comment type="subunit">
    <text evidence="9">Homodimer.</text>
</comment>
<keyword evidence="13" id="KW-1185">Reference proteome</keyword>
<dbReference type="Proteomes" id="UP000242642">
    <property type="component" value="Unassembled WGS sequence"/>
</dbReference>
<evidence type="ECO:0000313" key="12">
    <source>
        <dbReference type="EMBL" id="SET07264.1"/>
    </source>
</evidence>
<evidence type="ECO:0000256" key="6">
    <source>
        <dbReference type="ARBA" id="ARBA00023141"/>
    </source>
</evidence>
<feature type="binding site" evidence="9">
    <location>
        <position position="79"/>
    </location>
    <ligand>
        <name>5-phospho-alpha-D-ribose 1-diphosphate</name>
        <dbReference type="ChEBI" id="CHEBI:58017"/>
    </ligand>
</feature>
<reference evidence="13" key="1">
    <citation type="submission" date="2016-10" db="EMBL/GenBank/DDBJ databases">
        <authorList>
            <person name="Varghese N."/>
            <person name="Submissions S."/>
        </authorList>
    </citation>
    <scope>NUCLEOTIDE SEQUENCE [LARGE SCALE GENOMIC DNA]</scope>
    <source>
        <strain evidence="13">DSM 18579</strain>
    </source>
</reference>
<dbReference type="GO" id="GO:0004048">
    <property type="term" value="F:anthranilate phosphoribosyltransferase activity"/>
    <property type="evidence" value="ECO:0007669"/>
    <property type="project" value="UniProtKB-UniRule"/>
</dbReference>
<keyword evidence="9" id="KW-0479">Metal-binding</keyword>
<feature type="domain" description="Glycosyl transferase family 3 N-terminal" evidence="11">
    <location>
        <begin position="3"/>
        <end position="62"/>
    </location>
</feature>
<keyword evidence="4 9" id="KW-0808">Transferase</keyword>
<feature type="binding site" evidence="9">
    <location>
        <position position="119"/>
    </location>
    <ligand>
        <name>5-phospho-alpha-D-ribose 1-diphosphate</name>
        <dbReference type="ChEBI" id="CHEBI:58017"/>
    </ligand>
</feature>
<evidence type="ECO:0000256" key="9">
    <source>
        <dbReference type="HAMAP-Rule" id="MF_00211"/>
    </source>
</evidence>
<comment type="similarity">
    <text evidence="8">In the C-terminal section; belongs to the anthranilate phosphoribosyltransferase family.</text>
</comment>
<proteinExistence type="inferred from homology"/>
<evidence type="ECO:0000256" key="1">
    <source>
        <dbReference type="ARBA" id="ARBA00004907"/>
    </source>
</evidence>